<dbReference type="InterPro" id="IPR050330">
    <property type="entry name" value="Bact_OuterMem_StrucFunc"/>
</dbReference>
<dbReference type="KEGG" id="npv:OHM77_01055"/>
<feature type="domain" description="OmpA-like" evidence="2">
    <location>
        <begin position="84"/>
        <end position="198"/>
    </location>
</feature>
<dbReference type="SUPFAM" id="SSF103088">
    <property type="entry name" value="OmpA-like"/>
    <property type="match status" value="1"/>
</dbReference>
<sequence length="215" mass="23901">MIRSLMMMAVAAGLLTGCSWPWLGKDEPKEQAQKTQTIGIGWGGQEWRSCDVDKTCPKPTTKTVLLPAPQLQTTGQTPLPEIQAAKPEPVVAHKVHFKFAQAVPTQDGVERLTRILQEIRASHVIHITGHTDDIGGSRFNERLALRRAEFVAAWLKRRGIRIPMEVEAKGKCCYLAPNDTDDGRAANRRVEVVLRERQSDLAGNKSSTTKKETVR</sequence>
<name>A0AA49IZU0_9PROT</name>
<dbReference type="GO" id="GO:0016020">
    <property type="term" value="C:membrane"/>
    <property type="evidence" value="ECO:0007669"/>
    <property type="project" value="UniProtKB-UniRule"/>
</dbReference>
<organism evidence="3">
    <name type="scientific">Candidatus Nitricoxidivorans perseverans</name>
    <dbReference type="NCBI Taxonomy" id="2975601"/>
    <lineage>
        <taxon>Bacteria</taxon>
        <taxon>Pseudomonadati</taxon>
        <taxon>Pseudomonadota</taxon>
        <taxon>Betaproteobacteria</taxon>
        <taxon>Nitrosomonadales</taxon>
        <taxon>Sterolibacteriaceae</taxon>
        <taxon>Candidatus Nitricoxidivorans</taxon>
    </lineage>
</organism>
<dbReference type="PANTHER" id="PTHR30329">
    <property type="entry name" value="STATOR ELEMENT OF FLAGELLAR MOTOR COMPLEX"/>
    <property type="match status" value="1"/>
</dbReference>
<evidence type="ECO:0000313" key="3">
    <source>
        <dbReference type="EMBL" id="WIM05911.1"/>
    </source>
</evidence>
<gene>
    <name evidence="3" type="ORF">OHM77_01055</name>
</gene>
<protein>
    <submittedName>
        <fullName evidence="3">OmpA family protein</fullName>
    </submittedName>
</protein>
<dbReference type="PROSITE" id="PS51123">
    <property type="entry name" value="OMPA_2"/>
    <property type="match status" value="1"/>
</dbReference>
<evidence type="ECO:0000259" key="2">
    <source>
        <dbReference type="PROSITE" id="PS51123"/>
    </source>
</evidence>
<dbReference type="Proteomes" id="UP001234916">
    <property type="component" value="Chromosome"/>
</dbReference>
<dbReference type="InterPro" id="IPR006665">
    <property type="entry name" value="OmpA-like"/>
</dbReference>
<keyword evidence="1" id="KW-0472">Membrane</keyword>
<dbReference type="PANTHER" id="PTHR30329:SF21">
    <property type="entry name" value="LIPOPROTEIN YIAD-RELATED"/>
    <property type="match status" value="1"/>
</dbReference>
<dbReference type="InterPro" id="IPR036737">
    <property type="entry name" value="OmpA-like_sf"/>
</dbReference>
<evidence type="ECO:0000256" key="1">
    <source>
        <dbReference type="PROSITE-ProRule" id="PRU00473"/>
    </source>
</evidence>
<dbReference type="EMBL" id="CP107246">
    <property type="protein sequence ID" value="WIM05911.1"/>
    <property type="molecule type" value="Genomic_DNA"/>
</dbReference>
<dbReference type="Pfam" id="PF00691">
    <property type="entry name" value="OmpA"/>
    <property type="match status" value="1"/>
</dbReference>
<dbReference type="AlphaFoldDB" id="A0AA49IZU0"/>
<dbReference type="CDD" id="cd07185">
    <property type="entry name" value="OmpA_C-like"/>
    <property type="match status" value="1"/>
</dbReference>
<dbReference type="PROSITE" id="PS51257">
    <property type="entry name" value="PROKAR_LIPOPROTEIN"/>
    <property type="match status" value="1"/>
</dbReference>
<proteinExistence type="predicted"/>
<reference evidence="3" key="1">
    <citation type="journal article" date="2023" name="Nat. Microbiol.">
        <title>Enrichment and characterization of a nitric oxide-reducing microbial community in a continuous bioreactor.</title>
        <authorList>
            <person name="Garrido-Amador P."/>
            <person name="Stortenbeker N."/>
            <person name="Wessels H.J.C.T."/>
            <person name="Speth D.R."/>
            <person name="Garcia-Heredia I."/>
            <person name="Kartal B."/>
        </authorList>
    </citation>
    <scope>NUCLEOTIDE SEQUENCE</scope>
    <source>
        <strain evidence="3">MAG1</strain>
    </source>
</reference>
<dbReference type="Gene3D" id="3.30.1330.60">
    <property type="entry name" value="OmpA-like domain"/>
    <property type="match status" value="1"/>
</dbReference>
<accession>A0AA49IZU0</accession>